<protein>
    <submittedName>
        <fullName evidence="7">GAF domain-containing protein</fullName>
    </submittedName>
</protein>
<dbReference type="Gene3D" id="3.30.450.40">
    <property type="match status" value="2"/>
</dbReference>
<gene>
    <name evidence="7" type="ORF">MKK62_13005</name>
</gene>
<dbReference type="InterPro" id="IPR036890">
    <property type="entry name" value="HATPase_C_sf"/>
</dbReference>
<evidence type="ECO:0000259" key="5">
    <source>
        <dbReference type="SMART" id="SM00065"/>
    </source>
</evidence>
<keyword evidence="3" id="KW-0902">Two-component regulatory system</keyword>
<feature type="region of interest" description="Disordered" evidence="4">
    <location>
        <begin position="1"/>
        <end position="28"/>
    </location>
</feature>
<dbReference type="SUPFAM" id="SSF55781">
    <property type="entry name" value="GAF domain-like"/>
    <property type="match status" value="2"/>
</dbReference>
<feature type="domain" description="Histidine kinase/HSP90-like ATPase" evidence="6">
    <location>
        <begin position="472"/>
        <end position="562"/>
    </location>
</feature>
<evidence type="ECO:0000256" key="3">
    <source>
        <dbReference type="ARBA" id="ARBA00023012"/>
    </source>
</evidence>
<proteinExistence type="predicted"/>
<dbReference type="PANTHER" id="PTHR24421:SF56">
    <property type="entry name" value="OXYGEN SENSOR HISTIDINE KINASE RESPONSE REGULATOR DOST"/>
    <property type="match status" value="1"/>
</dbReference>
<dbReference type="Pfam" id="PF07730">
    <property type="entry name" value="HisKA_3"/>
    <property type="match status" value="1"/>
</dbReference>
<reference evidence="7" key="1">
    <citation type="submission" date="2022-08" db="EMBL/GenBank/DDBJ databases">
        <title>Whole genome sequencing of non-tuberculosis mycobacteria type-strains.</title>
        <authorList>
            <person name="Igarashi Y."/>
            <person name="Osugi A."/>
            <person name="Mitarai S."/>
        </authorList>
    </citation>
    <scope>NUCLEOTIDE SEQUENCE</scope>
    <source>
        <strain evidence="7">DSM 45127</strain>
    </source>
</reference>
<dbReference type="Gene3D" id="3.30.565.10">
    <property type="entry name" value="Histidine kinase-like ATPase, C-terminal domain"/>
    <property type="match status" value="1"/>
</dbReference>
<evidence type="ECO:0000313" key="8">
    <source>
        <dbReference type="Proteomes" id="UP001055336"/>
    </source>
</evidence>
<dbReference type="SUPFAM" id="SSF55874">
    <property type="entry name" value="ATPase domain of HSP90 chaperone/DNA topoisomerase II/histidine kinase"/>
    <property type="match status" value="1"/>
</dbReference>
<evidence type="ECO:0000256" key="1">
    <source>
        <dbReference type="ARBA" id="ARBA00022679"/>
    </source>
</evidence>
<dbReference type="Gene3D" id="1.20.5.1930">
    <property type="match status" value="1"/>
</dbReference>
<dbReference type="CDD" id="cd16917">
    <property type="entry name" value="HATPase_UhpB-NarQ-NarX-like"/>
    <property type="match status" value="1"/>
</dbReference>
<keyword evidence="2" id="KW-0418">Kinase</keyword>
<feature type="domain" description="GAF" evidence="5">
    <location>
        <begin position="51"/>
        <end position="191"/>
    </location>
</feature>
<dbReference type="Pfam" id="PF01590">
    <property type="entry name" value="GAF"/>
    <property type="match status" value="1"/>
</dbReference>
<keyword evidence="1" id="KW-0808">Transferase</keyword>
<evidence type="ECO:0000256" key="4">
    <source>
        <dbReference type="SAM" id="MobiDB-lite"/>
    </source>
</evidence>
<accession>A0ABY3VJN6</accession>
<feature type="compositionally biased region" description="Polar residues" evidence="4">
    <location>
        <begin position="1"/>
        <end position="11"/>
    </location>
</feature>
<organism evidence="7 8">
    <name type="scientific">Mycobacterium paraterrae</name>
    <dbReference type="NCBI Taxonomy" id="577492"/>
    <lineage>
        <taxon>Bacteria</taxon>
        <taxon>Bacillati</taxon>
        <taxon>Actinomycetota</taxon>
        <taxon>Actinomycetes</taxon>
        <taxon>Mycobacteriales</taxon>
        <taxon>Mycobacteriaceae</taxon>
        <taxon>Mycobacterium</taxon>
    </lineage>
</organism>
<sequence length="562" mass="60250">MTSNKGESTFGESGPHAAGVPATGPFGTLLESSEQTEQLLRAITGIGAHLDTHSTLKSVITEAMKLTGCRYGAVATRDADENLTAFVHSGRGTDTPTGKGLIGVVWRQSSPIRLDDLSAHPAAAQAPEDFPDMRAFLGVPITLQGNVFSGLYLTDDRPGWVFSESHEVAVRIFASAAAVAIDNARLFERSERRADWLLSSRGVITELLLGAQSTRLPLQLIATELQKLSHAEQAIVLTPSDADLPPEEIETLIVSAAVGVHADEVIGQEIPVDRSTTGHVFRTGEALITESFRYPIPAFTDAGERSAIVMPLRYERTVKGVIAVARGRSETPFDSSYLDLVGDFASHAALALALAAKGENSRELSILADRERIAHDLHDYVIQRLFAIGLDVQGTIARVRSPELVARLDRTIDDLQTTIEDIRNTIFQLQTPATGDGGFRRKIQQTVADLTENREITTTLHMSGPMTAVDSQLAQHAEAVVAEAVSNAVRHSGAKHLNIKIAVADDLCIDVVDDGCGIPEKNQRRSGLANLQRRAEQVGGVCAISTPATGGTAIHWAAPLVD</sequence>
<name>A0ABY3VJN6_9MYCO</name>
<dbReference type="InterPro" id="IPR029016">
    <property type="entry name" value="GAF-like_dom_sf"/>
</dbReference>
<dbReference type="InterPro" id="IPR011712">
    <property type="entry name" value="Sig_transdc_His_kin_sub3_dim/P"/>
</dbReference>
<evidence type="ECO:0000259" key="6">
    <source>
        <dbReference type="SMART" id="SM00387"/>
    </source>
</evidence>
<dbReference type="InterPro" id="IPR003018">
    <property type="entry name" value="GAF"/>
</dbReference>
<dbReference type="SMART" id="SM00387">
    <property type="entry name" value="HATPase_c"/>
    <property type="match status" value="1"/>
</dbReference>
<feature type="domain" description="GAF" evidence="5">
    <location>
        <begin position="213"/>
        <end position="362"/>
    </location>
</feature>
<dbReference type="PANTHER" id="PTHR24421">
    <property type="entry name" value="NITRATE/NITRITE SENSOR PROTEIN NARX-RELATED"/>
    <property type="match status" value="1"/>
</dbReference>
<dbReference type="SMART" id="SM00065">
    <property type="entry name" value="GAF"/>
    <property type="match status" value="2"/>
</dbReference>
<dbReference type="Proteomes" id="UP001055336">
    <property type="component" value="Chromosome"/>
</dbReference>
<evidence type="ECO:0000256" key="2">
    <source>
        <dbReference type="ARBA" id="ARBA00022777"/>
    </source>
</evidence>
<dbReference type="EMBL" id="CP092488">
    <property type="protein sequence ID" value="UMB67456.1"/>
    <property type="molecule type" value="Genomic_DNA"/>
</dbReference>
<dbReference type="Pfam" id="PF13185">
    <property type="entry name" value="GAF_2"/>
    <property type="match status" value="1"/>
</dbReference>
<dbReference type="Pfam" id="PF02518">
    <property type="entry name" value="HATPase_c"/>
    <property type="match status" value="1"/>
</dbReference>
<dbReference type="InterPro" id="IPR003594">
    <property type="entry name" value="HATPase_dom"/>
</dbReference>
<keyword evidence="8" id="KW-1185">Reference proteome</keyword>
<dbReference type="InterPro" id="IPR050482">
    <property type="entry name" value="Sensor_HK_TwoCompSys"/>
</dbReference>
<evidence type="ECO:0000313" key="7">
    <source>
        <dbReference type="EMBL" id="UMB67456.1"/>
    </source>
</evidence>